<dbReference type="InParanoid" id="A0A1Q3AY27"/>
<dbReference type="EMBL" id="BDDD01000160">
    <property type="protein sequence ID" value="GAV60619.1"/>
    <property type="molecule type" value="Genomic_DNA"/>
</dbReference>
<evidence type="ECO:0000259" key="1">
    <source>
        <dbReference type="Pfam" id="PF05641"/>
    </source>
</evidence>
<reference evidence="3" key="1">
    <citation type="submission" date="2016-04" db="EMBL/GenBank/DDBJ databases">
        <title>Cephalotus genome sequencing.</title>
        <authorList>
            <person name="Fukushima K."/>
            <person name="Hasebe M."/>
            <person name="Fang X."/>
        </authorList>
    </citation>
    <scope>NUCLEOTIDE SEQUENCE [LARGE SCALE GENOMIC DNA]</scope>
    <source>
        <strain evidence="3">cv. St1</strain>
    </source>
</reference>
<evidence type="ECO:0000313" key="2">
    <source>
        <dbReference type="EMBL" id="GAV60619.1"/>
    </source>
</evidence>
<dbReference type="STRING" id="3775.A0A1Q3AY27"/>
<dbReference type="Pfam" id="PF05641">
    <property type="entry name" value="Agenet"/>
    <property type="match status" value="1"/>
</dbReference>
<proteinExistence type="predicted"/>
<keyword evidence="3" id="KW-1185">Reference proteome</keyword>
<organism evidence="2 3">
    <name type="scientific">Cephalotus follicularis</name>
    <name type="common">Albany pitcher plant</name>
    <dbReference type="NCBI Taxonomy" id="3775"/>
    <lineage>
        <taxon>Eukaryota</taxon>
        <taxon>Viridiplantae</taxon>
        <taxon>Streptophyta</taxon>
        <taxon>Embryophyta</taxon>
        <taxon>Tracheophyta</taxon>
        <taxon>Spermatophyta</taxon>
        <taxon>Magnoliopsida</taxon>
        <taxon>eudicotyledons</taxon>
        <taxon>Gunneridae</taxon>
        <taxon>Pentapetalae</taxon>
        <taxon>rosids</taxon>
        <taxon>fabids</taxon>
        <taxon>Oxalidales</taxon>
        <taxon>Cephalotaceae</taxon>
        <taxon>Cephalotus</taxon>
    </lineage>
</organism>
<dbReference type="AlphaFoldDB" id="A0A1Q3AY27"/>
<accession>A0A1Q3AY27</accession>
<protein>
    <submittedName>
        <fullName evidence="2">Agenet domain-containing protein</fullName>
    </submittedName>
</protein>
<dbReference type="OrthoDB" id="938602at2759"/>
<dbReference type="Proteomes" id="UP000187406">
    <property type="component" value="Unassembled WGS sequence"/>
</dbReference>
<dbReference type="CDD" id="cd20405">
    <property type="entry name" value="Tudor_Agenet_AtDUF_rpt1_3"/>
    <property type="match status" value="1"/>
</dbReference>
<dbReference type="PANTHER" id="PTHR31917">
    <property type="entry name" value="AGENET DOMAIN-CONTAINING PROTEIN-RELATED"/>
    <property type="match status" value="1"/>
</dbReference>
<name>A0A1Q3AY27_CEPFO</name>
<sequence>MSFSYKEPVEICHKQEGLLVKYYRATLLAAIGRNRYLVRYETRLNHSGTRLLTEPVDAEQVRPLPPPGPYINFIISDRVDAYINNAWWVGKIARKVDPNYYVRLDYNGNEVHCAYYRVRLHLDWVDDKWVHLGSGTQNGENQGNTSQQGS</sequence>
<dbReference type="PANTHER" id="PTHR31917:SF65">
    <property type="entry name" value="BINDING PROTEIN, PUTATIVE-RELATED"/>
    <property type="match status" value="1"/>
</dbReference>
<gene>
    <name evidence="2" type="ORF">CFOL_v3_04149</name>
</gene>
<dbReference type="InterPro" id="IPR008395">
    <property type="entry name" value="Agenet-like_dom"/>
</dbReference>
<comment type="caution">
    <text evidence="2">The sequence shown here is derived from an EMBL/GenBank/DDBJ whole genome shotgun (WGS) entry which is preliminary data.</text>
</comment>
<evidence type="ECO:0000313" key="3">
    <source>
        <dbReference type="Proteomes" id="UP000187406"/>
    </source>
</evidence>
<feature type="domain" description="Agenet-like" evidence="1">
    <location>
        <begin position="8"/>
        <end position="66"/>
    </location>
</feature>